<gene>
    <name evidence="1" type="ORF">SAMN05443529_114100</name>
</gene>
<reference evidence="2" key="1">
    <citation type="submission" date="2016-10" db="EMBL/GenBank/DDBJ databases">
        <authorList>
            <person name="Varghese N."/>
            <person name="Submissions S."/>
        </authorList>
    </citation>
    <scope>NUCLEOTIDE SEQUENCE [LARGE SCALE GENOMIC DNA]</scope>
    <source>
        <strain evidence="2">DSM 8344</strain>
    </source>
</reference>
<evidence type="ECO:0000313" key="1">
    <source>
        <dbReference type="EMBL" id="SDH52237.1"/>
    </source>
</evidence>
<name>A0A1G8D348_9FIRM</name>
<dbReference type="EMBL" id="FNCP01000014">
    <property type="protein sequence ID" value="SDH52237.1"/>
    <property type="molecule type" value="Genomic_DNA"/>
</dbReference>
<proteinExistence type="predicted"/>
<dbReference type="AlphaFoldDB" id="A0A1G8D348"/>
<dbReference type="STRING" id="1121419.SAMN05443529_114100"/>
<dbReference type="Proteomes" id="UP000198656">
    <property type="component" value="Unassembled WGS sequence"/>
</dbReference>
<accession>A0A1G8D348</accession>
<dbReference type="OrthoDB" id="89777at2"/>
<keyword evidence="2" id="KW-1185">Reference proteome</keyword>
<protein>
    <submittedName>
        <fullName evidence="1">Uncharacterized protein</fullName>
    </submittedName>
</protein>
<evidence type="ECO:0000313" key="2">
    <source>
        <dbReference type="Proteomes" id="UP000198656"/>
    </source>
</evidence>
<dbReference type="RefSeq" id="WP_092333942.1">
    <property type="nucleotide sequence ID" value="NZ_FNCP01000014.1"/>
</dbReference>
<organism evidence="1 2">
    <name type="scientific">Desulfosporosinus hippei DSM 8344</name>
    <dbReference type="NCBI Taxonomy" id="1121419"/>
    <lineage>
        <taxon>Bacteria</taxon>
        <taxon>Bacillati</taxon>
        <taxon>Bacillota</taxon>
        <taxon>Clostridia</taxon>
        <taxon>Eubacteriales</taxon>
        <taxon>Desulfitobacteriaceae</taxon>
        <taxon>Desulfosporosinus</taxon>
    </lineage>
</organism>
<sequence>MSSSRSAHIHALLLNHFQYGDGAAGYLRGMIPGLYRYLQEFFATRSDIERLQQAEFLSERILSLTDFADMIPLRSTVATLEIKHLIRYKKQTDHTAHTVYLFLLGIWIYDHITGIREVIDKSIDSRKPLKLFVFQWTFASLLHDVGYLYYDFEEGDNSSSWKLFDDMLSFNYFLRFSEELGEERKIELKQLWQEFSEKYELPSHAEQTSSGQLIESLDHIPWLAELLPSYHSGLETMNSRHSIGAGLHSFAYQMSSTGYNGHPVVDHGIAGSLILFKYTSIWYWLSKHAAEKYPLLHEELNARFHYYPHTLEKYVISACKAVAYHNMPEVMFNLEEEPLLYLAVLCDELQIWDRFHSGPELIDNWKSIKHCMAENIEAELIVNEIESPMLHLMASQHHYDKLRDNLEKRLVEWECYVRVTKIDN</sequence>